<dbReference type="Proteomes" id="UP000628463">
    <property type="component" value="Unassembled WGS sequence"/>
</dbReference>
<gene>
    <name evidence="6" type="ORF">H8S01_03630</name>
</gene>
<dbReference type="PANTHER" id="PTHR37299:SF1">
    <property type="entry name" value="STAGE 0 SPORULATION PROTEIN A HOMOLOG"/>
    <property type="match status" value="1"/>
</dbReference>
<evidence type="ECO:0000256" key="3">
    <source>
        <dbReference type="PROSITE-ProRule" id="PRU00169"/>
    </source>
</evidence>
<dbReference type="RefSeq" id="WP_186836208.1">
    <property type="nucleotide sequence ID" value="NZ_JACOPD010000002.1"/>
</dbReference>
<evidence type="ECO:0000256" key="2">
    <source>
        <dbReference type="ARBA" id="ARBA00024867"/>
    </source>
</evidence>
<proteinExistence type="predicted"/>
<feature type="domain" description="Response regulatory" evidence="4">
    <location>
        <begin position="3"/>
        <end position="124"/>
    </location>
</feature>
<evidence type="ECO:0000313" key="7">
    <source>
        <dbReference type="Proteomes" id="UP000628463"/>
    </source>
</evidence>
<keyword evidence="7" id="KW-1185">Reference proteome</keyword>
<protein>
    <recommendedName>
        <fullName evidence="1">Stage 0 sporulation protein A homolog</fullName>
    </recommendedName>
</protein>
<dbReference type="Gene3D" id="3.40.50.2300">
    <property type="match status" value="1"/>
</dbReference>
<dbReference type="Pfam" id="PF00072">
    <property type="entry name" value="Response_reg"/>
    <property type="match status" value="1"/>
</dbReference>
<dbReference type="InterPro" id="IPR046947">
    <property type="entry name" value="LytR-like"/>
</dbReference>
<dbReference type="InterPro" id="IPR001789">
    <property type="entry name" value="Sig_transdc_resp-reg_receiver"/>
</dbReference>
<dbReference type="PANTHER" id="PTHR37299">
    <property type="entry name" value="TRANSCRIPTIONAL REGULATOR-RELATED"/>
    <property type="match status" value="1"/>
</dbReference>
<dbReference type="SMART" id="SM00850">
    <property type="entry name" value="LytTR"/>
    <property type="match status" value="1"/>
</dbReference>
<reference evidence="6 7" key="1">
    <citation type="submission" date="2020-08" db="EMBL/GenBank/DDBJ databases">
        <title>Genome public.</title>
        <authorList>
            <person name="Liu C."/>
            <person name="Sun Q."/>
        </authorList>
    </citation>
    <scope>NUCLEOTIDE SEQUENCE [LARGE SCALE GENOMIC DNA]</scope>
    <source>
        <strain evidence="6 7">NSJ-43</strain>
    </source>
</reference>
<dbReference type="Gene3D" id="2.40.50.1020">
    <property type="entry name" value="LytTr DNA-binding domain"/>
    <property type="match status" value="1"/>
</dbReference>
<dbReference type="SUPFAM" id="SSF52172">
    <property type="entry name" value="CheY-like"/>
    <property type="match status" value="1"/>
</dbReference>
<evidence type="ECO:0000259" key="4">
    <source>
        <dbReference type="PROSITE" id="PS50110"/>
    </source>
</evidence>
<feature type="modified residue" description="4-aspartylphosphate" evidence="3">
    <location>
        <position position="59"/>
    </location>
</feature>
<comment type="caution">
    <text evidence="6">The sequence shown here is derived from an EMBL/GenBank/DDBJ whole genome shotgun (WGS) entry which is preliminary data.</text>
</comment>
<dbReference type="Pfam" id="PF04397">
    <property type="entry name" value="LytTR"/>
    <property type="match status" value="1"/>
</dbReference>
<comment type="function">
    <text evidence="2">May play the central regulatory role in sporulation. It may be an element of the effector pathway responsible for the activation of sporulation genes in response to nutritional stress. Spo0A may act in concert with spo0H (a sigma factor) to control the expression of some genes that are critical to the sporulation process.</text>
</comment>
<name>A0ABR7FXZ8_9FIRM</name>
<organism evidence="6 7">
    <name type="scientific">Lachnospira hominis</name>
    <name type="common">ex Liu et al. 2021</name>
    <dbReference type="NCBI Taxonomy" id="2763051"/>
    <lineage>
        <taxon>Bacteria</taxon>
        <taxon>Bacillati</taxon>
        <taxon>Bacillota</taxon>
        <taxon>Clostridia</taxon>
        <taxon>Lachnospirales</taxon>
        <taxon>Lachnospiraceae</taxon>
        <taxon>Lachnospira</taxon>
    </lineage>
</organism>
<dbReference type="PROSITE" id="PS50930">
    <property type="entry name" value="HTH_LYTTR"/>
    <property type="match status" value="1"/>
</dbReference>
<feature type="domain" description="HTH LytTR-type" evidence="5">
    <location>
        <begin position="134"/>
        <end position="233"/>
    </location>
</feature>
<dbReference type="SMART" id="SM00448">
    <property type="entry name" value="REC"/>
    <property type="match status" value="1"/>
</dbReference>
<accession>A0ABR7FXZ8</accession>
<evidence type="ECO:0000259" key="5">
    <source>
        <dbReference type="PROSITE" id="PS50930"/>
    </source>
</evidence>
<dbReference type="EMBL" id="JACOPD010000002">
    <property type="protein sequence ID" value="MBC5680054.1"/>
    <property type="molecule type" value="Genomic_DNA"/>
</dbReference>
<evidence type="ECO:0000256" key="1">
    <source>
        <dbReference type="ARBA" id="ARBA00018672"/>
    </source>
</evidence>
<dbReference type="PROSITE" id="PS50110">
    <property type="entry name" value="RESPONSE_REGULATORY"/>
    <property type="match status" value="1"/>
</dbReference>
<sequence>MLRIGICDDEELITKRLMRILYSLEKNQSENYDIEVYTDSVKLSEKLSAGKRYDLIFLDIMMPVKSGVEVGKIIRNDLKDNITQIVFISSENKYAMDLFEIRPMNFLIKPFDENDIEKIMKTAAELINTNKHILILEARKELLRIPVSEIRYIESSGRYIIVHDSGGEYKLKGKLNDIYERVKGFGFLFIHKSYIVNNLYIRKYSYDNVELDDNVILPVSRQRREEIKKSCSIGL</sequence>
<dbReference type="InterPro" id="IPR011006">
    <property type="entry name" value="CheY-like_superfamily"/>
</dbReference>
<keyword evidence="3" id="KW-0597">Phosphoprotein</keyword>
<evidence type="ECO:0000313" key="6">
    <source>
        <dbReference type="EMBL" id="MBC5680054.1"/>
    </source>
</evidence>
<dbReference type="InterPro" id="IPR007492">
    <property type="entry name" value="LytTR_DNA-bd_dom"/>
</dbReference>